<accession>A0A022QJ14</accession>
<comment type="subcellular location">
    <subcellularLocation>
        <location evidence="1 3">Nucleus</location>
    </subcellularLocation>
</comment>
<protein>
    <recommendedName>
        <fullName evidence="4">CCT domain-containing protein</fullName>
    </recommendedName>
</protein>
<dbReference type="PANTHER" id="PTHR31319">
    <property type="entry name" value="ZINC FINGER PROTEIN CONSTANS-LIKE 4"/>
    <property type="match status" value="1"/>
</dbReference>
<organism evidence="5 6">
    <name type="scientific">Erythranthe guttata</name>
    <name type="common">Yellow monkey flower</name>
    <name type="synonym">Mimulus guttatus</name>
    <dbReference type="NCBI Taxonomy" id="4155"/>
    <lineage>
        <taxon>Eukaryota</taxon>
        <taxon>Viridiplantae</taxon>
        <taxon>Streptophyta</taxon>
        <taxon>Embryophyta</taxon>
        <taxon>Tracheophyta</taxon>
        <taxon>Spermatophyta</taxon>
        <taxon>Magnoliopsida</taxon>
        <taxon>eudicotyledons</taxon>
        <taxon>Gunneridae</taxon>
        <taxon>Pentapetalae</taxon>
        <taxon>asterids</taxon>
        <taxon>lamiids</taxon>
        <taxon>Lamiales</taxon>
        <taxon>Phrymaceae</taxon>
        <taxon>Erythranthe</taxon>
    </lineage>
</organism>
<evidence type="ECO:0000256" key="1">
    <source>
        <dbReference type="ARBA" id="ARBA00004123"/>
    </source>
</evidence>
<dbReference type="GO" id="GO:0009909">
    <property type="term" value="P:regulation of flower development"/>
    <property type="evidence" value="ECO:0007669"/>
    <property type="project" value="InterPro"/>
</dbReference>
<keyword evidence="6" id="KW-1185">Reference proteome</keyword>
<dbReference type="PANTHER" id="PTHR31319:SF110">
    <property type="entry name" value="CCT MOTIF FAMILY PROTEIN"/>
    <property type="match status" value="1"/>
</dbReference>
<dbReference type="InterPro" id="IPR010402">
    <property type="entry name" value="CCT_domain"/>
</dbReference>
<sequence length="199" mass="22370">MDASIPHQYCSSYNNYSLSDEFFGKLLDDNRAKTIDGMVPSILNYDHTNSPVSAAASQFGEVPQMSEFDSGFSDNFAVCDYGQLVHQVFDPAENLCSGLVPNFNNIPAAAENWGIIQGKAVTKVEAETTTEVKVGRYSVEERKDRILRYLKKRNQRNFNKTIKYACRKTLADKRVRIRGRFAKNSEPCSEEETGTNSTN</sequence>
<proteinExistence type="predicted"/>
<dbReference type="AlphaFoldDB" id="A0A022QJ14"/>
<name>A0A022QJ14_ERYGU</name>
<evidence type="ECO:0000256" key="3">
    <source>
        <dbReference type="PROSITE-ProRule" id="PRU00357"/>
    </source>
</evidence>
<dbReference type="Pfam" id="PF06203">
    <property type="entry name" value="CCT"/>
    <property type="match status" value="1"/>
</dbReference>
<dbReference type="STRING" id="4155.A0A022QJ14"/>
<keyword evidence="2 3" id="KW-0539">Nucleus</keyword>
<evidence type="ECO:0000256" key="2">
    <source>
        <dbReference type="ARBA" id="ARBA00023242"/>
    </source>
</evidence>
<feature type="domain" description="CCT" evidence="4">
    <location>
        <begin position="142"/>
        <end position="184"/>
    </location>
</feature>
<dbReference type="PROSITE" id="PS51017">
    <property type="entry name" value="CCT"/>
    <property type="match status" value="1"/>
</dbReference>
<evidence type="ECO:0000259" key="4">
    <source>
        <dbReference type="PROSITE" id="PS51017"/>
    </source>
</evidence>
<dbReference type="EMBL" id="KI631456">
    <property type="protein sequence ID" value="EYU27549.1"/>
    <property type="molecule type" value="Genomic_DNA"/>
</dbReference>
<dbReference type="Proteomes" id="UP000030748">
    <property type="component" value="Unassembled WGS sequence"/>
</dbReference>
<dbReference type="eggNOG" id="ENOG502RXHA">
    <property type="taxonomic scope" value="Eukaryota"/>
</dbReference>
<dbReference type="GO" id="GO:0005634">
    <property type="term" value="C:nucleus"/>
    <property type="evidence" value="ECO:0007669"/>
    <property type="project" value="UniProtKB-SubCell"/>
</dbReference>
<evidence type="ECO:0000313" key="6">
    <source>
        <dbReference type="Proteomes" id="UP000030748"/>
    </source>
</evidence>
<reference evidence="5 6" key="1">
    <citation type="journal article" date="2013" name="Proc. Natl. Acad. Sci. U.S.A.">
        <title>Fine-scale variation in meiotic recombination in Mimulus inferred from population shotgun sequencing.</title>
        <authorList>
            <person name="Hellsten U."/>
            <person name="Wright K.M."/>
            <person name="Jenkins J."/>
            <person name="Shu S."/>
            <person name="Yuan Y."/>
            <person name="Wessler S.R."/>
            <person name="Schmutz J."/>
            <person name="Willis J.H."/>
            <person name="Rokhsar D.S."/>
        </authorList>
    </citation>
    <scope>NUCLEOTIDE SEQUENCE [LARGE SCALE GENOMIC DNA]</scope>
    <source>
        <strain evidence="6">cv. DUN x IM62</strain>
    </source>
</reference>
<dbReference type="InterPro" id="IPR045281">
    <property type="entry name" value="CONSTANS-like"/>
</dbReference>
<evidence type="ECO:0000313" key="5">
    <source>
        <dbReference type="EMBL" id="EYU27549.1"/>
    </source>
</evidence>
<gene>
    <name evidence="5" type="ORF">MIMGU_mgv1a014146mg</name>
</gene>